<dbReference type="NCBIfam" id="NF038134">
    <property type="entry name" value="choice_anch_M"/>
    <property type="match status" value="2"/>
</dbReference>
<dbReference type="OrthoDB" id="5380360at2"/>
<evidence type="ECO:0000256" key="2">
    <source>
        <dbReference type="SAM" id="Phobius"/>
    </source>
</evidence>
<feature type="domain" description="Bacterial Ig-like" evidence="4">
    <location>
        <begin position="70"/>
        <end position="155"/>
    </location>
</feature>
<keyword evidence="2" id="KW-1133">Transmembrane helix</keyword>
<dbReference type="InterPro" id="IPR022395">
    <property type="entry name" value="CHP03773_ABC_transptr-like"/>
</dbReference>
<dbReference type="RefSeq" id="WP_122148601.1">
    <property type="nucleotide sequence ID" value="NZ_RFFI01000024.1"/>
</dbReference>
<name>A0A3M2JMG9_9CELL</name>
<dbReference type="InterPro" id="IPR022435">
    <property type="entry name" value="Surface-anchored_actinobac"/>
</dbReference>
<dbReference type="Proteomes" id="UP000269289">
    <property type="component" value="Unassembled WGS sequence"/>
</dbReference>
<proteinExistence type="predicted"/>
<feature type="compositionally biased region" description="Acidic residues" evidence="1">
    <location>
        <begin position="649"/>
        <end position="658"/>
    </location>
</feature>
<feature type="region of interest" description="Disordered" evidence="1">
    <location>
        <begin position="979"/>
        <end position="1000"/>
    </location>
</feature>
<organism evidence="5 6">
    <name type="scientific">Cellulomonas triticagri</name>
    <dbReference type="NCBI Taxonomy" id="2483352"/>
    <lineage>
        <taxon>Bacteria</taxon>
        <taxon>Bacillati</taxon>
        <taxon>Actinomycetota</taxon>
        <taxon>Actinomycetes</taxon>
        <taxon>Micrococcales</taxon>
        <taxon>Cellulomonadaceae</taxon>
        <taxon>Cellulomonas</taxon>
    </lineage>
</organism>
<feature type="chain" id="PRO_5018218869" description="Bacterial Ig-like domain-containing protein" evidence="3">
    <location>
        <begin position="32"/>
        <end position="1322"/>
    </location>
</feature>
<dbReference type="NCBIfam" id="TIGR03769">
    <property type="entry name" value="P_ac_wall_RPT"/>
    <property type="match status" value="1"/>
</dbReference>
<reference evidence="5 6" key="1">
    <citation type="submission" date="2018-10" db="EMBL/GenBank/DDBJ databases">
        <title>Isolation, diversity and antifungal activity of actinobacteria from wheat.</title>
        <authorList>
            <person name="Han C."/>
        </authorList>
    </citation>
    <scope>NUCLEOTIDE SEQUENCE [LARGE SCALE GENOMIC DNA]</scope>
    <source>
        <strain evidence="5 6">NEAU-YY56</strain>
    </source>
</reference>
<dbReference type="InterPro" id="IPR013783">
    <property type="entry name" value="Ig-like_fold"/>
</dbReference>
<dbReference type="NCBIfam" id="TIGR03773">
    <property type="entry name" value="anch_rpt_wall"/>
    <property type="match status" value="1"/>
</dbReference>
<evidence type="ECO:0000259" key="4">
    <source>
        <dbReference type="Pfam" id="PF16640"/>
    </source>
</evidence>
<dbReference type="GO" id="GO:0005975">
    <property type="term" value="P:carbohydrate metabolic process"/>
    <property type="evidence" value="ECO:0007669"/>
    <property type="project" value="UniProtKB-ARBA"/>
</dbReference>
<gene>
    <name evidence="5" type="ORF">EBM89_06310</name>
</gene>
<feature type="region of interest" description="Disordered" evidence="1">
    <location>
        <begin position="645"/>
        <end position="669"/>
    </location>
</feature>
<keyword evidence="3" id="KW-0732">Signal</keyword>
<dbReference type="Pfam" id="PF16640">
    <property type="entry name" value="Big_3_5"/>
    <property type="match status" value="1"/>
</dbReference>
<sequence>MTPRPRRRPAALAVVVGSLIPLLILPTAAAAAPVLTDAVVTRPVGPPEDPDPGAGEGPAQAVATTVTVPTASATSLRAGDPLTLSSTVAPAEVPGWVEFVHQSGSVGGAAVVDGEATLVTTALPIGEHLVTAELWPDDTEAFAPSTSAGVRVTVTPARDTAQLFVAGLQPQYDDGATITLTAAGDPLGEGESYRWVERPVGGDRWETVWDDAAGRLETGASLVRTATRHYNGHEYAVQVLKDRGVLAQSAPVAPVVVGESRGSGIDVRIDGVAASYPYATYTTLRAVGAALPDGARYEWFQHQPRWTDPDQPSDLGDPAGTDTKTLYVPEWGVLDIGVRVVGADGTVLGTSPLYTLVSQAPPVLAIEGLLAVYAPGDVIRATAVVDPADAPFDEYRWTLQQGRQSRVLDATGPVVEIPATTDLDRASLSVSLVEPTRRERQVGYASEQLVVSEPGAVPALFFGPIARHYHSGEALGIQVTSTVPLTEGMHYRWYLQRADQAEEHLVDGATGSRLDVVAEVALAGSQIRVELVDAQGAVVAALGPQGIAVDDHGNPPVRTLGLVAEQDPGAGDVVTFRAAASPATVVDRYEWWVTPAGATEPELREVTRTPQWSLRRVAADDGAQVHATLTLDTGATYIRSAAVAIDPVDPGDPDEPDDPGTPGPGAGWADLPLSGRSVLSVGHMDVLATVTADDLHVDIHDGSSAPARTHEVDDAAFYAAPGSFLASDRLAEVFGAGVSEAWVLPQTQNFSLVWPGWNVAPSGTPVTWTLDGVRGPGRFALFETGSFGDLRLLLSDTGSPDALTYTEHAHGSWAFTSEGVYCLDSTYSTGTGAARRAESATLLVAVGDVDPERVTEQMCGRTPEQIVDDVRPGVAPDPVDAAALTDAARGGVRAAGSTVTTGGGTVDVFVGTGQAGRWVSLWWYSTPRDLGWSRVASDGWVRGVPVGATTVGDHRLAVLDRDGELVGWAPVRVTVLEPPRDPVPSPGPAPAPVAQPASTEVCTPTPVQRQVAAGDAAVVAAGHLDVGAQLVGGDLVARIKDDHHVWRDPAGMVLHVSDTARGTVPAGYGFLGAPGSTIWTIPEAQAAGVPWLGWNTQHPSVTSGLTGGVTFSLTSVSGPGDVVVYMGGTLGGAGQRVFDTVGGPRSTTVPLNTHQHANWVFTRPGAYHLTLTQTGTTTAGQRVSATGVLHVFVGSGDPRSAAATTTVTEWVGRTASGAECALSPDQLAAVGGSGAGSTALTARSATQAAALAAVLAVPEPDPGRSGDDGAVRADGPVADPPVAQRGMTGVLVLGLLAGLALVAAAVTGRRWWRAQGPTRSGR</sequence>
<evidence type="ECO:0000256" key="1">
    <source>
        <dbReference type="SAM" id="MobiDB-lite"/>
    </source>
</evidence>
<dbReference type="Gene3D" id="2.60.40.10">
    <property type="entry name" value="Immunoglobulins"/>
    <property type="match status" value="1"/>
</dbReference>
<dbReference type="InterPro" id="IPR032109">
    <property type="entry name" value="Big_3_5"/>
</dbReference>
<feature type="signal peptide" evidence="3">
    <location>
        <begin position="1"/>
        <end position="31"/>
    </location>
</feature>
<evidence type="ECO:0000313" key="5">
    <source>
        <dbReference type="EMBL" id="RMI13010.1"/>
    </source>
</evidence>
<protein>
    <recommendedName>
        <fullName evidence="4">Bacterial Ig-like domain-containing protein</fullName>
    </recommendedName>
</protein>
<keyword evidence="2" id="KW-0812">Transmembrane</keyword>
<evidence type="ECO:0000256" key="3">
    <source>
        <dbReference type="SAM" id="SignalP"/>
    </source>
</evidence>
<accession>A0A3M2JMG9</accession>
<evidence type="ECO:0000313" key="6">
    <source>
        <dbReference type="Proteomes" id="UP000269289"/>
    </source>
</evidence>
<feature type="transmembrane region" description="Helical" evidence="2">
    <location>
        <begin position="1290"/>
        <end position="1312"/>
    </location>
</feature>
<dbReference type="EMBL" id="RFFI01000024">
    <property type="protein sequence ID" value="RMI13010.1"/>
    <property type="molecule type" value="Genomic_DNA"/>
</dbReference>
<feature type="compositionally biased region" description="Pro residues" evidence="1">
    <location>
        <begin position="981"/>
        <end position="993"/>
    </location>
</feature>
<keyword evidence="6" id="KW-1185">Reference proteome</keyword>
<keyword evidence="2" id="KW-0472">Membrane</keyword>
<comment type="caution">
    <text evidence="5">The sequence shown here is derived from an EMBL/GenBank/DDBJ whole genome shotgun (WGS) entry which is preliminary data.</text>
</comment>